<protein>
    <submittedName>
        <fullName evidence="1">Uncharacterized protein</fullName>
    </submittedName>
</protein>
<dbReference type="EMBL" id="AZHX01000884">
    <property type="protein sequence ID" value="ETX05725.1"/>
    <property type="molecule type" value="Genomic_DNA"/>
</dbReference>
<keyword evidence="2" id="KW-1185">Reference proteome</keyword>
<sequence length="59" mass="6539">MSISQLQVQDTYVWGLVEGVCAKISCKFPEATFDIGVHPTHRGAIIDAHVPTDDDLLNW</sequence>
<dbReference type="Proteomes" id="UP000019140">
    <property type="component" value="Unassembled WGS sequence"/>
</dbReference>
<name>W4M691_9BACT</name>
<gene>
    <name evidence="1" type="ORF">ETSY2_21290</name>
</gene>
<organism evidence="1 2">
    <name type="scientific">Candidatus Entotheonella gemina</name>
    <dbReference type="NCBI Taxonomy" id="1429439"/>
    <lineage>
        <taxon>Bacteria</taxon>
        <taxon>Pseudomonadati</taxon>
        <taxon>Nitrospinota/Tectimicrobiota group</taxon>
        <taxon>Candidatus Tectimicrobiota</taxon>
        <taxon>Candidatus Entotheonellia</taxon>
        <taxon>Candidatus Entotheonellales</taxon>
        <taxon>Candidatus Entotheonellaceae</taxon>
        <taxon>Candidatus Entotheonella</taxon>
    </lineage>
</organism>
<dbReference type="AlphaFoldDB" id="W4M691"/>
<proteinExistence type="predicted"/>
<comment type="caution">
    <text evidence="1">The sequence shown here is derived from an EMBL/GenBank/DDBJ whole genome shotgun (WGS) entry which is preliminary data.</text>
</comment>
<reference evidence="1 2" key="1">
    <citation type="journal article" date="2014" name="Nature">
        <title>An environmental bacterial taxon with a large and distinct metabolic repertoire.</title>
        <authorList>
            <person name="Wilson M.C."/>
            <person name="Mori T."/>
            <person name="Ruckert C."/>
            <person name="Uria A.R."/>
            <person name="Helf M.J."/>
            <person name="Takada K."/>
            <person name="Gernert C."/>
            <person name="Steffens U.A."/>
            <person name="Heycke N."/>
            <person name="Schmitt S."/>
            <person name="Rinke C."/>
            <person name="Helfrich E.J."/>
            <person name="Brachmann A.O."/>
            <person name="Gurgui C."/>
            <person name="Wakimoto T."/>
            <person name="Kracht M."/>
            <person name="Crusemann M."/>
            <person name="Hentschel U."/>
            <person name="Abe I."/>
            <person name="Matsunaga S."/>
            <person name="Kalinowski J."/>
            <person name="Takeyama H."/>
            <person name="Piel J."/>
        </authorList>
    </citation>
    <scope>NUCLEOTIDE SEQUENCE [LARGE SCALE GENOMIC DNA]</scope>
    <source>
        <strain evidence="2">TSY2</strain>
    </source>
</reference>
<dbReference type="HOGENOM" id="CLU_2951671_0_0_7"/>
<evidence type="ECO:0000313" key="2">
    <source>
        <dbReference type="Proteomes" id="UP000019140"/>
    </source>
</evidence>
<evidence type="ECO:0000313" key="1">
    <source>
        <dbReference type="EMBL" id="ETX05725.1"/>
    </source>
</evidence>
<accession>W4M691</accession>